<dbReference type="SUPFAM" id="SSF53474">
    <property type="entry name" value="alpha/beta-Hydrolases"/>
    <property type="match status" value="1"/>
</dbReference>
<dbReference type="GO" id="GO:0017171">
    <property type="term" value="F:serine hydrolase activity"/>
    <property type="evidence" value="ECO:0007669"/>
    <property type="project" value="TreeGrafter"/>
</dbReference>
<proteinExistence type="inferred from homology"/>
<dbReference type="Gene3D" id="3.40.50.1820">
    <property type="entry name" value="alpha/beta hydrolase"/>
    <property type="match status" value="1"/>
</dbReference>
<protein>
    <submittedName>
        <fullName evidence="7">SFRICE_021764</fullName>
    </submittedName>
</protein>
<dbReference type="GO" id="GO:0016042">
    <property type="term" value="P:lipid catabolic process"/>
    <property type="evidence" value="ECO:0007669"/>
    <property type="project" value="TreeGrafter"/>
</dbReference>
<feature type="domain" description="Lipase" evidence="6">
    <location>
        <begin position="40"/>
        <end position="311"/>
    </location>
</feature>
<dbReference type="PANTHER" id="PTHR11610">
    <property type="entry name" value="LIPASE"/>
    <property type="match status" value="1"/>
</dbReference>
<dbReference type="GO" id="GO:0016298">
    <property type="term" value="F:lipase activity"/>
    <property type="evidence" value="ECO:0007669"/>
    <property type="project" value="InterPro"/>
</dbReference>
<dbReference type="InterPro" id="IPR013818">
    <property type="entry name" value="Lipase"/>
</dbReference>
<evidence type="ECO:0000313" key="7">
    <source>
        <dbReference type="EMBL" id="SOQ36158.1"/>
    </source>
</evidence>
<evidence type="ECO:0000256" key="5">
    <source>
        <dbReference type="SAM" id="SignalP"/>
    </source>
</evidence>
<evidence type="ECO:0000259" key="6">
    <source>
        <dbReference type="Pfam" id="PF00151"/>
    </source>
</evidence>
<dbReference type="InterPro" id="IPR029058">
    <property type="entry name" value="AB_hydrolase_fold"/>
</dbReference>
<sequence>MRVFSLYLFSFICLSGITNISGGKIGTDVLNWVVGLTTKCDVIRNDTTDVSNITVHFYDFQSKQYKSSLINKAAKDINKIDKNKKLYVFIGGFRTHIEHKTADLARETFKTINDSYLIIIDHQEYTNDASFTLFAYKKAVPYVPSIGKEVAKMLVQLNKKGIDAKRIHAIGHSLGSQILGYVGQNFIEMTGKKIARITALDPAGPCFSDRPREEQIRSGVADYVEVYHSDFGFLGTTSVLGDVDFFLNREKSEQPQCKEKSWLKKINYISPKICSHSICVKAWMSTVAHKDRFEAIRCDSYELFKAGNCSRNAKTKASFWNPGGARGKYYITTKDFVTF</sequence>
<keyword evidence="3" id="KW-0964">Secreted</keyword>
<gene>
    <name evidence="7" type="ORF">SFRICE_021764</name>
</gene>
<dbReference type="EMBL" id="ODYU01000811">
    <property type="protein sequence ID" value="SOQ36158.1"/>
    <property type="molecule type" value="Genomic_DNA"/>
</dbReference>
<evidence type="ECO:0000256" key="3">
    <source>
        <dbReference type="ARBA" id="ARBA00022525"/>
    </source>
</evidence>
<dbReference type="GO" id="GO:0005615">
    <property type="term" value="C:extracellular space"/>
    <property type="evidence" value="ECO:0007669"/>
    <property type="project" value="TreeGrafter"/>
</dbReference>
<dbReference type="AlphaFoldDB" id="A0A2H1V5Q6"/>
<evidence type="ECO:0000256" key="4">
    <source>
        <dbReference type="RuleBase" id="RU004262"/>
    </source>
</evidence>
<evidence type="ECO:0000256" key="2">
    <source>
        <dbReference type="ARBA" id="ARBA00010701"/>
    </source>
</evidence>
<accession>A0A2H1V5Q6</accession>
<organism evidence="7">
    <name type="scientific">Spodoptera frugiperda</name>
    <name type="common">Fall armyworm</name>
    <dbReference type="NCBI Taxonomy" id="7108"/>
    <lineage>
        <taxon>Eukaryota</taxon>
        <taxon>Metazoa</taxon>
        <taxon>Ecdysozoa</taxon>
        <taxon>Arthropoda</taxon>
        <taxon>Hexapoda</taxon>
        <taxon>Insecta</taxon>
        <taxon>Pterygota</taxon>
        <taxon>Neoptera</taxon>
        <taxon>Endopterygota</taxon>
        <taxon>Lepidoptera</taxon>
        <taxon>Glossata</taxon>
        <taxon>Ditrysia</taxon>
        <taxon>Noctuoidea</taxon>
        <taxon>Noctuidae</taxon>
        <taxon>Amphipyrinae</taxon>
        <taxon>Spodoptera</taxon>
    </lineage>
</organism>
<dbReference type="InterPro" id="IPR000734">
    <property type="entry name" value="TAG_lipase"/>
</dbReference>
<keyword evidence="5" id="KW-0732">Signal</keyword>
<dbReference type="Pfam" id="PF00151">
    <property type="entry name" value="Lipase"/>
    <property type="match status" value="1"/>
</dbReference>
<comment type="subcellular location">
    <subcellularLocation>
        <location evidence="1">Secreted</location>
    </subcellularLocation>
</comment>
<name>A0A2H1V5Q6_SPOFR</name>
<feature type="signal peptide" evidence="5">
    <location>
        <begin position="1"/>
        <end position="22"/>
    </location>
</feature>
<reference evidence="7" key="1">
    <citation type="submission" date="2016-07" db="EMBL/GenBank/DDBJ databases">
        <authorList>
            <person name="Bretaudeau A."/>
        </authorList>
    </citation>
    <scope>NUCLEOTIDE SEQUENCE</scope>
    <source>
        <strain evidence="7">Rice</strain>
        <tissue evidence="7">Whole body</tissue>
    </source>
</reference>
<comment type="similarity">
    <text evidence="2 4">Belongs to the AB hydrolase superfamily. Lipase family.</text>
</comment>
<feature type="chain" id="PRO_5013547367" evidence="5">
    <location>
        <begin position="23"/>
        <end position="339"/>
    </location>
</feature>
<evidence type="ECO:0000256" key="1">
    <source>
        <dbReference type="ARBA" id="ARBA00004613"/>
    </source>
</evidence>
<dbReference type="PANTHER" id="PTHR11610:SF173">
    <property type="entry name" value="LIPASE DOMAIN-CONTAINING PROTEIN-RELATED"/>
    <property type="match status" value="1"/>
</dbReference>